<dbReference type="EMBL" id="JQCL01000080">
    <property type="protein sequence ID" value="KRO08395.1"/>
    <property type="molecule type" value="Genomic_DNA"/>
</dbReference>
<evidence type="ECO:0000256" key="3">
    <source>
        <dbReference type="ARBA" id="ARBA00005842"/>
    </source>
</evidence>
<evidence type="ECO:0000256" key="7">
    <source>
        <dbReference type="ARBA" id="ARBA00022840"/>
    </source>
</evidence>
<comment type="caution">
    <text evidence="10">Lacks conserved residue(s) required for the propagation of feature annotation.</text>
</comment>
<sequence length="308" mass="34453">MKAKKVLLIAGPTAVGKTALSLALAKQLNGEIISGDSMQVYRHLDIGTAKIMPAERAGISHYLIDIKDVQQRFTVAEFVTRATVLINEMTSRGKLPIIVGGTGFYLQSLLAGFQFGPTDADPDLAYRQKWLDLAAEQGNQVVWDALQQQDPAAAAQIAPTNVIRVVRALEYQHTSGERFSAQADHATNQLDAYTLCLTTERQRLYDRINQRVDLMMTAGLVDEARWLYEQGGADLPAGKGIGYHELFPYFDGQRTLADATASIKQDSRRYAKRQLTWFRNKMTVDWVNLLEHPDQRAEIDQRIASWLS</sequence>
<comment type="cofactor">
    <cofactor evidence="1 10">
        <name>Mg(2+)</name>
        <dbReference type="ChEBI" id="CHEBI:18420"/>
    </cofactor>
</comment>
<comment type="similarity">
    <text evidence="3 10 13">Belongs to the IPP transferase family.</text>
</comment>
<dbReference type="InterPro" id="IPR027417">
    <property type="entry name" value="P-loop_NTPase"/>
</dbReference>
<dbReference type="InterPro" id="IPR039657">
    <property type="entry name" value="Dimethylallyltransferase"/>
</dbReference>
<dbReference type="Gene3D" id="1.10.20.140">
    <property type="match status" value="1"/>
</dbReference>
<evidence type="ECO:0000256" key="12">
    <source>
        <dbReference type="RuleBase" id="RU003784"/>
    </source>
</evidence>
<comment type="subunit">
    <text evidence="10">Monomer.</text>
</comment>
<evidence type="ECO:0000313" key="14">
    <source>
        <dbReference type="EMBL" id="KRO08395.1"/>
    </source>
</evidence>
<proteinExistence type="inferred from homology"/>
<dbReference type="GO" id="GO:0006400">
    <property type="term" value="P:tRNA modification"/>
    <property type="evidence" value="ECO:0007669"/>
    <property type="project" value="TreeGrafter"/>
</dbReference>
<keyword evidence="6 10" id="KW-0547">Nucleotide-binding</keyword>
<evidence type="ECO:0000256" key="6">
    <source>
        <dbReference type="ARBA" id="ARBA00022741"/>
    </source>
</evidence>
<dbReference type="RefSeq" id="WP_057706992.1">
    <property type="nucleotide sequence ID" value="NZ_JQCL01000080.1"/>
</dbReference>
<reference evidence="14 15" key="1">
    <citation type="journal article" date="2015" name="Genome Announc.">
        <title>Expanding the biotechnology potential of lactobacilli through comparative genomics of 213 strains and associated genera.</title>
        <authorList>
            <person name="Sun Z."/>
            <person name="Harris H.M."/>
            <person name="McCann A."/>
            <person name="Guo C."/>
            <person name="Argimon S."/>
            <person name="Zhang W."/>
            <person name="Yang X."/>
            <person name="Jeffery I.B."/>
            <person name="Cooney J.C."/>
            <person name="Kagawa T.F."/>
            <person name="Liu W."/>
            <person name="Song Y."/>
            <person name="Salvetti E."/>
            <person name="Wrobel A."/>
            <person name="Rasinkangas P."/>
            <person name="Parkhill J."/>
            <person name="Rea M.C."/>
            <person name="O'Sullivan O."/>
            <person name="Ritari J."/>
            <person name="Douillard F.P."/>
            <person name="Paul Ross R."/>
            <person name="Yang R."/>
            <person name="Briner A.E."/>
            <person name="Felis G.E."/>
            <person name="de Vos W.M."/>
            <person name="Barrangou R."/>
            <person name="Klaenhammer T.R."/>
            <person name="Caufield P.W."/>
            <person name="Cui Y."/>
            <person name="Zhang H."/>
            <person name="O'Toole P.W."/>
        </authorList>
    </citation>
    <scope>NUCLEOTIDE SEQUENCE [LARGE SCALE GENOMIC DNA]</scope>
    <source>
        <strain evidence="14 15">LMG 26013</strain>
    </source>
</reference>
<keyword evidence="15" id="KW-1185">Reference proteome</keyword>
<dbReference type="Gene3D" id="3.40.50.300">
    <property type="entry name" value="P-loop containing nucleotide triphosphate hydrolases"/>
    <property type="match status" value="1"/>
</dbReference>
<dbReference type="GO" id="GO:0052381">
    <property type="term" value="F:tRNA dimethylallyltransferase activity"/>
    <property type="evidence" value="ECO:0007669"/>
    <property type="project" value="UniProtKB-UniRule"/>
</dbReference>
<dbReference type="HAMAP" id="MF_00185">
    <property type="entry name" value="IPP_trans"/>
    <property type="match status" value="1"/>
</dbReference>
<dbReference type="STRING" id="942150.IV64_GL000480"/>
<evidence type="ECO:0000256" key="11">
    <source>
        <dbReference type="RuleBase" id="RU003783"/>
    </source>
</evidence>
<feature type="site" description="Interaction with substrate tRNA" evidence="10">
    <location>
        <position position="102"/>
    </location>
</feature>
<keyword evidence="5 10" id="KW-0819">tRNA processing</keyword>
<dbReference type="PANTHER" id="PTHR11088:SF60">
    <property type="entry name" value="TRNA DIMETHYLALLYLTRANSFERASE"/>
    <property type="match status" value="1"/>
</dbReference>
<keyword evidence="8 10" id="KW-0460">Magnesium</keyword>
<evidence type="ECO:0000313" key="15">
    <source>
        <dbReference type="Proteomes" id="UP000051783"/>
    </source>
</evidence>
<dbReference type="Proteomes" id="UP000051783">
    <property type="component" value="Unassembled WGS sequence"/>
</dbReference>
<dbReference type="Pfam" id="PF01715">
    <property type="entry name" value="IPPT"/>
    <property type="match status" value="1"/>
</dbReference>
<keyword evidence="4 10" id="KW-0808">Transferase</keyword>
<dbReference type="EC" id="2.5.1.75" evidence="10"/>
<comment type="caution">
    <text evidence="14">The sequence shown here is derived from an EMBL/GenBank/DDBJ whole genome shotgun (WGS) entry which is preliminary data.</text>
</comment>
<dbReference type="GO" id="GO:0005524">
    <property type="term" value="F:ATP binding"/>
    <property type="evidence" value="ECO:0007669"/>
    <property type="project" value="UniProtKB-UniRule"/>
</dbReference>
<dbReference type="OrthoDB" id="9776390at2"/>
<evidence type="ECO:0000256" key="5">
    <source>
        <dbReference type="ARBA" id="ARBA00022694"/>
    </source>
</evidence>
<gene>
    <name evidence="10" type="primary">miaA</name>
    <name evidence="14" type="ORF">IV64_GL000480</name>
</gene>
<evidence type="ECO:0000256" key="10">
    <source>
        <dbReference type="HAMAP-Rule" id="MF_00185"/>
    </source>
</evidence>
<dbReference type="NCBIfam" id="TIGR00174">
    <property type="entry name" value="miaA"/>
    <property type="match status" value="1"/>
</dbReference>
<evidence type="ECO:0000256" key="4">
    <source>
        <dbReference type="ARBA" id="ARBA00022679"/>
    </source>
</evidence>
<feature type="site" description="Interaction with substrate tRNA" evidence="10">
    <location>
        <position position="127"/>
    </location>
</feature>
<dbReference type="SUPFAM" id="SSF52540">
    <property type="entry name" value="P-loop containing nucleoside triphosphate hydrolases"/>
    <property type="match status" value="1"/>
</dbReference>
<evidence type="ECO:0000256" key="9">
    <source>
        <dbReference type="ARBA" id="ARBA00049563"/>
    </source>
</evidence>
<protein>
    <recommendedName>
        <fullName evidence="10">tRNA dimethylallyltransferase</fullName>
        <ecNumber evidence="10">2.5.1.75</ecNumber>
    </recommendedName>
    <alternativeName>
        <fullName evidence="10">Dimethylallyl diphosphate:tRNA dimethylallyltransferase</fullName>
        <shortName evidence="10">DMAPP:tRNA dimethylallyltransferase</shortName>
        <shortName evidence="10">DMATase</shortName>
    </alternativeName>
    <alternativeName>
        <fullName evidence="10">Isopentenyl-diphosphate:tRNA isopentenyltransferase</fullName>
        <shortName evidence="10">IPP transferase</shortName>
        <shortName evidence="10">IPPT</shortName>
        <shortName evidence="10">IPTase</shortName>
    </alternativeName>
</protein>
<feature type="region of interest" description="Interaction with substrate tRNA" evidence="10">
    <location>
        <begin position="36"/>
        <end position="39"/>
    </location>
</feature>
<dbReference type="PANTHER" id="PTHR11088">
    <property type="entry name" value="TRNA DIMETHYLALLYLTRANSFERASE"/>
    <property type="match status" value="1"/>
</dbReference>
<organism evidence="14 15">
    <name type="scientific">Lactiplantibacillus xiangfangensis</name>
    <dbReference type="NCBI Taxonomy" id="942150"/>
    <lineage>
        <taxon>Bacteria</taxon>
        <taxon>Bacillati</taxon>
        <taxon>Bacillota</taxon>
        <taxon>Bacilli</taxon>
        <taxon>Lactobacillales</taxon>
        <taxon>Lactobacillaceae</taxon>
        <taxon>Lactiplantibacillus</taxon>
    </lineage>
</organism>
<dbReference type="PATRIC" id="fig|942150.3.peg.493"/>
<comment type="catalytic activity">
    <reaction evidence="9 10 11">
        <text>adenosine(37) in tRNA + dimethylallyl diphosphate = N(6)-dimethylallyladenosine(37) in tRNA + diphosphate</text>
        <dbReference type="Rhea" id="RHEA:26482"/>
        <dbReference type="Rhea" id="RHEA-COMP:10162"/>
        <dbReference type="Rhea" id="RHEA-COMP:10375"/>
        <dbReference type="ChEBI" id="CHEBI:33019"/>
        <dbReference type="ChEBI" id="CHEBI:57623"/>
        <dbReference type="ChEBI" id="CHEBI:74411"/>
        <dbReference type="ChEBI" id="CHEBI:74415"/>
        <dbReference type="EC" id="2.5.1.75"/>
    </reaction>
</comment>
<feature type="binding site" evidence="10">
    <location>
        <begin position="13"/>
        <end position="18"/>
    </location>
    <ligand>
        <name>substrate</name>
    </ligand>
</feature>
<evidence type="ECO:0000256" key="13">
    <source>
        <dbReference type="RuleBase" id="RU003785"/>
    </source>
</evidence>
<comment type="function">
    <text evidence="2 10 12">Catalyzes the transfer of a dimethylallyl group onto the adenine at position 37 in tRNAs that read codons beginning with uridine, leading to the formation of N6-(dimethylallyl)adenosine (i(6)A).</text>
</comment>
<keyword evidence="7 10" id="KW-0067">ATP-binding</keyword>
<accession>A0A0R2M8R4</accession>
<feature type="binding site" evidence="10">
    <location>
        <begin position="11"/>
        <end position="18"/>
    </location>
    <ligand>
        <name>ATP</name>
        <dbReference type="ChEBI" id="CHEBI:30616"/>
    </ligand>
</feature>
<evidence type="ECO:0000256" key="1">
    <source>
        <dbReference type="ARBA" id="ARBA00001946"/>
    </source>
</evidence>
<dbReference type="AlphaFoldDB" id="A0A0R2M8R4"/>
<evidence type="ECO:0000256" key="2">
    <source>
        <dbReference type="ARBA" id="ARBA00003213"/>
    </source>
</evidence>
<evidence type="ECO:0000256" key="8">
    <source>
        <dbReference type="ARBA" id="ARBA00022842"/>
    </source>
</evidence>
<dbReference type="InterPro" id="IPR018022">
    <property type="entry name" value="IPT"/>
</dbReference>
<name>A0A0R2M8R4_9LACO</name>